<feature type="compositionally biased region" description="Basic and acidic residues" evidence="1">
    <location>
        <begin position="1"/>
        <end position="11"/>
    </location>
</feature>
<dbReference type="Proteomes" id="UP001501411">
    <property type="component" value="Unassembled WGS sequence"/>
</dbReference>
<accession>A0ABP9AZ23</accession>
<dbReference type="SUPFAM" id="SSF50249">
    <property type="entry name" value="Nucleic acid-binding proteins"/>
    <property type="match status" value="1"/>
</dbReference>
<evidence type="ECO:0000259" key="2">
    <source>
        <dbReference type="PROSITE" id="PS51857"/>
    </source>
</evidence>
<gene>
    <name evidence="3" type="ORF">GCM10023231_13890</name>
</gene>
<comment type="caution">
    <text evidence="3">The sequence shown here is derived from an EMBL/GenBank/DDBJ whole genome shotgun (WGS) entry which is preliminary data.</text>
</comment>
<dbReference type="PROSITE" id="PS51857">
    <property type="entry name" value="CSD_2"/>
    <property type="match status" value="1"/>
</dbReference>
<feature type="compositionally biased region" description="Basic and acidic residues" evidence="1">
    <location>
        <begin position="20"/>
        <end position="41"/>
    </location>
</feature>
<dbReference type="InterPro" id="IPR002059">
    <property type="entry name" value="CSP_DNA-bd"/>
</dbReference>
<organism evidence="3 4">
    <name type="scientific">Olivibacter ginsenosidimutans</name>
    <dbReference type="NCBI Taxonomy" id="1176537"/>
    <lineage>
        <taxon>Bacteria</taxon>
        <taxon>Pseudomonadati</taxon>
        <taxon>Bacteroidota</taxon>
        <taxon>Sphingobacteriia</taxon>
        <taxon>Sphingobacteriales</taxon>
        <taxon>Sphingobacteriaceae</taxon>
        <taxon>Olivibacter</taxon>
    </lineage>
</organism>
<dbReference type="InterPro" id="IPR012340">
    <property type="entry name" value="NA-bd_OB-fold"/>
</dbReference>
<proteinExistence type="predicted"/>
<sequence length="149" mass="17562">MGRSQESFRKKEQNKKREQKKKEKELRKENRQSNSDKGKTLEDMFAYVDEFGNITNEKPEEVKKSTVKLEDIQISIPKMTEEDQRAAGTVHHVNEEKGYGFIHDERHQRIFFLLADAPQPLKLNERVTFELQKSPKGLQAIHIERIVKQ</sequence>
<dbReference type="Gene3D" id="2.40.50.140">
    <property type="entry name" value="Nucleic acid-binding proteins"/>
    <property type="match status" value="1"/>
</dbReference>
<protein>
    <submittedName>
        <fullName evidence="3">Cold shock domain-containing protein</fullName>
    </submittedName>
</protein>
<evidence type="ECO:0000313" key="3">
    <source>
        <dbReference type="EMBL" id="GAA4786987.1"/>
    </source>
</evidence>
<evidence type="ECO:0000313" key="4">
    <source>
        <dbReference type="Proteomes" id="UP001501411"/>
    </source>
</evidence>
<keyword evidence="4" id="KW-1185">Reference proteome</keyword>
<reference evidence="4" key="1">
    <citation type="journal article" date="2019" name="Int. J. Syst. Evol. Microbiol.">
        <title>The Global Catalogue of Microorganisms (GCM) 10K type strain sequencing project: providing services to taxonomists for standard genome sequencing and annotation.</title>
        <authorList>
            <consortium name="The Broad Institute Genomics Platform"/>
            <consortium name="The Broad Institute Genome Sequencing Center for Infectious Disease"/>
            <person name="Wu L."/>
            <person name="Ma J."/>
        </authorList>
    </citation>
    <scope>NUCLEOTIDE SEQUENCE [LARGE SCALE GENOMIC DNA]</scope>
    <source>
        <strain evidence="4">JCM 18200</strain>
    </source>
</reference>
<name>A0ABP9AZ23_9SPHI</name>
<feature type="domain" description="CSD" evidence="2">
    <location>
        <begin position="85"/>
        <end position="145"/>
    </location>
</feature>
<feature type="region of interest" description="Disordered" evidence="1">
    <location>
        <begin position="1"/>
        <end position="41"/>
    </location>
</feature>
<dbReference type="RefSeq" id="WP_345231036.1">
    <property type="nucleotide sequence ID" value="NZ_BAABIQ010000007.1"/>
</dbReference>
<evidence type="ECO:0000256" key="1">
    <source>
        <dbReference type="SAM" id="MobiDB-lite"/>
    </source>
</evidence>
<dbReference type="Pfam" id="PF00313">
    <property type="entry name" value="CSD"/>
    <property type="match status" value="1"/>
</dbReference>
<dbReference type="EMBL" id="BAABIQ010000007">
    <property type="protein sequence ID" value="GAA4786987.1"/>
    <property type="molecule type" value="Genomic_DNA"/>
</dbReference>